<dbReference type="AlphaFoldDB" id="A0A8T8HSF5"/>
<evidence type="ECO:0000313" key="1">
    <source>
        <dbReference type="EMBL" id="QTR01498.1"/>
    </source>
</evidence>
<name>A0A8T8HSF5_9PSEU</name>
<dbReference type="Proteomes" id="UP000671828">
    <property type="component" value="Chromosome"/>
</dbReference>
<evidence type="ECO:0000313" key="2">
    <source>
        <dbReference type="Proteomes" id="UP000671828"/>
    </source>
</evidence>
<accession>A0A8T8HSF5</accession>
<organism evidence="1 2">
    <name type="scientific">Saccharothrix algeriensis</name>
    <dbReference type="NCBI Taxonomy" id="173560"/>
    <lineage>
        <taxon>Bacteria</taxon>
        <taxon>Bacillati</taxon>
        <taxon>Actinomycetota</taxon>
        <taxon>Actinomycetes</taxon>
        <taxon>Pseudonocardiales</taxon>
        <taxon>Pseudonocardiaceae</taxon>
        <taxon>Saccharothrix</taxon>
    </lineage>
</organism>
<dbReference type="EMBL" id="CP072788">
    <property type="protein sequence ID" value="QTR01498.1"/>
    <property type="molecule type" value="Genomic_DNA"/>
</dbReference>
<feature type="non-terminal residue" evidence="1">
    <location>
        <position position="87"/>
    </location>
</feature>
<reference evidence="1" key="1">
    <citation type="submission" date="2021-04" db="EMBL/GenBank/DDBJ databases">
        <title>Saccharothrix algeriensis WGS.</title>
        <authorList>
            <person name="Stuskova K."/>
            <person name="Hakalova E."/>
            <person name="Tebbal A.B."/>
            <person name="Eichmeier A."/>
        </authorList>
    </citation>
    <scope>NUCLEOTIDE SEQUENCE</scope>
    <source>
        <strain evidence="1">NRRL B-24137</strain>
    </source>
</reference>
<gene>
    <name evidence="1" type="ORF">J7S33_19125</name>
</gene>
<sequence length="87" mass="9966">MTREKYHAHATALHWDGIRQGVQTASGIRVTEIREDIPWVSTAIEPLAGLQVPIEQAEVIQRWTERDLRDELDRLSESTAQNDAEKM</sequence>
<proteinExistence type="predicted"/>
<protein>
    <submittedName>
        <fullName evidence="1">Uncharacterized protein</fullName>
    </submittedName>
</protein>